<dbReference type="GO" id="GO:0008270">
    <property type="term" value="F:zinc ion binding"/>
    <property type="evidence" value="ECO:0007669"/>
    <property type="project" value="UniProtKB-UniRule"/>
</dbReference>
<keyword evidence="6 7" id="KW-0862">Zinc</keyword>
<keyword evidence="4 7" id="KW-0255">Endonuclease</keyword>
<dbReference type="GO" id="GO:0005737">
    <property type="term" value="C:cytoplasm"/>
    <property type="evidence" value="ECO:0007669"/>
    <property type="project" value="UniProtKB-SubCell"/>
</dbReference>
<dbReference type="AlphaFoldDB" id="A0A5C5Z9G5"/>
<dbReference type="GO" id="GO:0006364">
    <property type="term" value="P:rRNA processing"/>
    <property type="evidence" value="ECO:0007669"/>
    <property type="project" value="UniProtKB-UniRule"/>
</dbReference>
<evidence type="ECO:0000256" key="1">
    <source>
        <dbReference type="ARBA" id="ARBA00010875"/>
    </source>
</evidence>
<dbReference type="Gene3D" id="3.40.390.30">
    <property type="entry name" value="Metalloproteases ('zincins'), catalytic domain"/>
    <property type="match status" value="1"/>
</dbReference>
<reference evidence="9 10" key="1">
    <citation type="submission" date="2019-02" db="EMBL/GenBank/DDBJ databases">
        <title>Deep-cultivation of Planctomycetes and their phenomic and genomic characterization uncovers novel biology.</title>
        <authorList>
            <person name="Wiegand S."/>
            <person name="Jogler M."/>
            <person name="Boedeker C."/>
            <person name="Pinto D."/>
            <person name="Vollmers J."/>
            <person name="Rivas-Marin E."/>
            <person name="Kohn T."/>
            <person name="Peeters S.H."/>
            <person name="Heuer A."/>
            <person name="Rast P."/>
            <person name="Oberbeckmann S."/>
            <person name="Bunk B."/>
            <person name="Jeske O."/>
            <person name="Meyerdierks A."/>
            <person name="Storesund J.E."/>
            <person name="Kallscheuer N."/>
            <person name="Luecker S."/>
            <person name="Lage O.M."/>
            <person name="Pohl T."/>
            <person name="Merkel B.J."/>
            <person name="Hornburger P."/>
            <person name="Mueller R.-W."/>
            <person name="Bruemmer F."/>
            <person name="Labrenz M."/>
            <person name="Spormann A.M."/>
            <person name="Op Den Camp H."/>
            <person name="Overmann J."/>
            <person name="Amann R."/>
            <person name="Jetten M.S.M."/>
            <person name="Mascher T."/>
            <person name="Medema M.H."/>
            <person name="Devos D.P."/>
            <person name="Kaster A.-K."/>
            <person name="Ovreas L."/>
            <person name="Rohde M."/>
            <person name="Galperin M.Y."/>
            <person name="Jogler C."/>
        </authorList>
    </citation>
    <scope>NUCLEOTIDE SEQUENCE [LARGE SCALE GENOMIC DNA]</scope>
    <source>
        <strain evidence="9 10">CA13</strain>
    </source>
</reference>
<dbReference type="PANTHER" id="PTHR46986:SF1">
    <property type="entry name" value="ENDORIBONUCLEASE YBEY, CHLOROPLASTIC"/>
    <property type="match status" value="1"/>
</dbReference>
<keyword evidence="7" id="KW-0690">Ribosome biogenesis</keyword>
<dbReference type="GO" id="GO:0004521">
    <property type="term" value="F:RNA endonuclease activity"/>
    <property type="evidence" value="ECO:0007669"/>
    <property type="project" value="UniProtKB-UniRule"/>
</dbReference>
<evidence type="ECO:0000256" key="4">
    <source>
        <dbReference type="ARBA" id="ARBA00022759"/>
    </source>
</evidence>
<feature type="compositionally biased region" description="Basic and acidic residues" evidence="8">
    <location>
        <begin position="173"/>
        <end position="185"/>
    </location>
</feature>
<keyword evidence="3 7" id="KW-0479">Metal-binding</keyword>
<evidence type="ECO:0000313" key="9">
    <source>
        <dbReference type="EMBL" id="TWT83964.1"/>
    </source>
</evidence>
<keyword evidence="2 7" id="KW-0540">Nuclease</keyword>
<comment type="subcellular location">
    <subcellularLocation>
        <location evidence="7">Cytoplasm</location>
    </subcellularLocation>
</comment>
<dbReference type="InterPro" id="IPR023091">
    <property type="entry name" value="MetalPrtase_cat_dom_sf_prd"/>
</dbReference>
<dbReference type="NCBIfam" id="TIGR00043">
    <property type="entry name" value="rRNA maturation RNase YbeY"/>
    <property type="match status" value="1"/>
</dbReference>
<keyword evidence="5 7" id="KW-0378">Hydrolase</keyword>
<dbReference type="HAMAP" id="MF_00009">
    <property type="entry name" value="Endoribonucl_YbeY"/>
    <property type="match status" value="1"/>
</dbReference>
<evidence type="ECO:0000256" key="3">
    <source>
        <dbReference type="ARBA" id="ARBA00022723"/>
    </source>
</evidence>
<proteinExistence type="inferred from homology"/>
<comment type="cofactor">
    <cofactor evidence="7">
        <name>Zn(2+)</name>
        <dbReference type="ChEBI" id="CHEBI:29105"/>
    </cofactor>
    <text evidence="7">Binds 1 zinc ion.</text>
</comment>
<feature type="region of interest" description="Disordered" evidence="8">
    <location>
        <begin position="164"/>
        <end position="185"/>
    </location>
</feature>
<dbReference type="Pfam" id="PF02130">
    <property type="entry name" value="YbeY"/>
    <property type="match status" value="1"/>
</dbReference>
<evidence type="ECO:0000256" key="8">
    <source>
        <dbReference type="SAM" id="MobiDB-lite"/>
    </source>
</evidence>
<keyword evidence="10" id="KW-1185">Reference proteome</keyword>
<evidence type="ECO:0000256" key="6">
    <source>
        <dbReference type="ARBA" id="ARBA00022833"/>
    </source>
</evidence>
<comment type="caution">
    <text evidence="9">The sequence shown here is derived from an EMBL/GenBank/DDBJ whole genome shotgun (WGS) entry which is preliminary data.</text>
</comment>
<accession>A0A5C5Z9G5</accession>
<comment type="function">
    <text evidence="7">Single strand-specific metallo-endoribonuclease involved in late-stage 70S ribosome quality control and in maturation of the 3' terminus of the 16S rRNA.</text>
</comment>
<evidence type="ECO:0000256" key="5">
    <source>
        <dbReference type="ARBA" id="ARBA00022801"/>
    </source>
</evidence>
<dbReference type="PANTHER" id="PTHR46986">
    <property type="entry name" value="ENDORIBONUCLEASE YBEY, CHLOROPLASTIC"/>
    <property type="match status" value="1"/>
</dbReference>
<gene>
    <name evidence="7 9" type="primary">ybeY</name>
    <name evidence="9" type="ORF">CA13_54380</name>
</gene>
<feature type="binding site" evidence="7">
    <location>
        <position position="125"/>
    </location>
    <ligand>
        <name>Zn(2+)</name>
        <dbReference type="ChEBI" id="CHEBI:29105"/>
        <note>catalytic</note>
    </ligand>
</feature>
<evidence type="ECO:0000313" key="10">
    <source>
        <dbReference type="Proteomes" id="UP000315010"/>
    </source>
</evidence>
<dbReference type="SUPFAM" id="SSF55486">
    <property type="entry name" value="Metalloproteases ('zincins'), catalytic domain"/>
    <property type="match status" value="1"/>
</dbReference>
<dbReference type="GO" id="GO:0004222">
    <property type="term" value="F:metalloendopeptidase activity"/>
    <property type="evidence" value="ECO:0007669"/>
    <property type="project" value="InterPro"/>
</dbReference>
<comment type="similarity">
    <text evidence="1 7">Belongs to the endoribonuclease YbeY family.</text>
</comment>
<dbReference type="Proteomes" id="UP000315010">
    <property type="component" value="Unassembled WGS sequence"/>
</dbReference>
<evidence type="ECO:0000256" key="2">
    <source>
        <dbReference type="ARBA" id="ARBA00022722"/>
    </source>
</evidence>
<sequence>MSNTLDNNPPNHSSESELSVEVIADDPLPASCSVGRIRVAVQQAAAHRGYRQGEIGVRVTNDVAIREINRRHLDHDYETDVISFAYLAEPPRIEGELVVSIETASRFADQLSWSLEYELLLYVVHGTLHITEMDDQTPRERQEMRVAEREVMRKLGVDVAVQFGPDTSGSDSFRTRAREKGGSTK</sequence>
<dbReference type="RefSeq" id="WP_419194800.1">
    <property type="nucleotide sequence ID" value="NZ_SJPJ01000001.1"/>
</dbReference>
<feature type="binding site" evidence="7">
    <location>
        <position position="129"/>
    </location>
    <ligand>
        <name>Zn(2+)</name>
        <dbReference type="ChEBI" id="CHEBI:29105"/>
        <note>catalytic</note>
    </ligand>
</feature>
<protein>
    <recommendedName>
        <fullName evidence="7">Endoribonuclease YbeY</fullName>
        <ecNumber evidence="7">3.1.-.-</ecNumber>
    </recommendedName>
</protein>
<organism evidence="9 10">
    <name type="scientific">Novipirellula herctigrandis</name>
    <dbReference type="NCBI Taxonomy" id="2527986"/>
    <lineage>
        <taxon>Bacteria</taxon>
        <taxon>Pseudomonadati</taxon>
        <taxon>Planctomycetota</taxon>
        <taxon>Planctomycetia</taxon>
        <taxon>Pirellulales</taxon>
        <taxon>Pirellulaceae</taxon>
        <taxon>Novipirellula</taxon>
    </lineage>
</organism>
<keyword evidence="7" id="KW-0963">Cytoplasm</keyword>
<keyword evidence="7" id="KW-0698">rRNA processing</keyword>
<dbReference type="EMBL" id="SJPJ01000001">
    <property type="protein sequence ID" value="TWT83964.1"/>
    <property type="molecule type" value="Genomic_DNA"/>
</dbReference>
<name>A0A5C5Z9G5_9BACT</name>
<dbReference type="InterPro" id="IPR002036">
    <property type="entry name" value="YbeY"/>
</dbReference>
<evidence type="ECO:0000256" key="7">
    <source>
        <dbReference type="HAMAP-Rule" id="MF_00009"/>
    </source>
</evidence>
<dbReference type="EC" id="3.1.-.-" evidence="7"/>
<feature type="binding site" evidence="7">
    <location>
        <position position="135"/>
    </location>
    <ligand>
        <name>Zn(2+)</name>
        <dbReference type="ChEBI" id="CHEBI:29105"/>
        <note>catalytic</note>
    </ligand>
</feature>